<dbReference type="eggNOG" id="COG0510">
    <property type="taxonomic scope" value="Bacteria"/>
</dbReference>
<dbReference type="STRING" id="1127673.GLIP_1422"/>
<dbReference type="EMBL" id="BAEN01000032">
    <property type="protein sequence ID" value="GAC14057.1"/>
    <property type="molecule type" value="Genomic_DNA"/>
</dbReference>
<comment type="caution">
    <text evidence="2">The sequence shown here is derived from an EMBL/GenBank/DDBJ whole genome shotgun (WGS) entry which is preliminary data.</text>
</comment>
<dbReference type="InterPro" id="IPR002575">
    <property type="entry name" value="Aminoglycoside_PTrfase"/>
</dbReference>
<dbReference type="Pfam" id="PF01636">
    <property type="entry name" value="APH"/>
    <property type="match status" value="1"/>
</dbReference>
<dbReference type="SUPFAM" id="SSF56112">
    <property type="entry name" value="Protein kinase-like (PK-like)"/>
    <property type="match status" value="1"/>
</dbReference>
<feature type="domain" description="Aminoglycoside phosphotransferase" evidence="1">
    <location>
        <begin position="22"/>
        <end position="208"/>
    </location>
</feature>
<evidence type="ECO:0000313" key="2">
    <source>
        <dbReference type="EMBL" id="GAC14057.1"/>
    </source>
</evidence>
<dbReference type="PANTHER" id="PTHR40086:SF1">
    <property type="entry name" value="CELL CYCLE REGULATOR CCRZ"/>
    <property type="match status" value="1"/>
</dbReference>
<dbReference type="Gene3D" id="3.30.200.20">
    <property type="entry name" value="Phosphorylase Kinase, domain 1"/>
    <property type="match status" value="1"/>
</dbReference>
<evidence type="ECO:0000313" key="3">
    <source>
        <dbReference type="Proteomes" id="UP000006334"/>
    </source>
</evidence>
<gene>
    <name evidence="2" type="ORF">GLIP_1422</name>
</gene>
<dbReference type="Gene3D" id="3.90.1200.10">
    <property type="match status" value="1"/>
</dbReference>
<dbReference type="InterPro" id="IPR011009">
    <property type="entry name" value="Kinase-like_dom_sf"/>
</dbReference>
<keyword evidence="3" id="KW-1185">Reference proteome</keyword>
<reference evidence="2 3" key="1">
    <citation type="journal article" date="2017" name="Antonie Van Leeuwenhoek">
        <title>Rhizobium rhizosphaerae sp. nov., a novel species isolated from rice rhizosphere.</title>
        <authorList>
            <person name="Zhao J.J."/>
            <person name="Zhang J."/>
            <person name="Zhang R.J."/>
            <person name="Zhang C.W."/>
            <person name="Yin H.Q."/>
            <person name="Zhang X.X."/>
        </authorList>
    </citation>
    <scope>NUCLEOTIDE SEQUENCE [LARGE SCALE GENOMIC DNA]</scope>
    <source>
        <strain evidence="2 3">E3</strain>
    </source>
</reference>
<evidence type="ECO:0000259" key="1">
    <source>
        <dbReference type="Pfam" id="PF01636"/>
    </source>
</evidence>
<name>K6Y762_9ALTE</name>
<organism evidence="2 3">
    <name type="scientific">Aliiglaciecola lipolytica E3</name>
    <dbReference type="NCBI Taxonomy" id="1127673"/>
    <lineage>
        <taxon>Bacteria</taxon>
        <taxon>Pseudomonadati</taxon>
        <taxon>Pseudomonadota</taxon>
        <taxon>Gammaproteobacteria</taxon>
        <taxon>Alteromonadales</taxon>
        <taxon>Alteromonadaceae</taxon>
        <taxon>Aliiglaciecola</taxon>
    </lineage>
</organism>
<sequence length="267" mass="30854">MKQTRIIDELLASELFGQQLDLEPVKGGAVNKSYRLTTQSQHYFLKTFELNHITPTDRQALFFQQQQLFDLGISPKPIYLSHAHDFQVESWVEHVSLRNATKSNSEKIQLLAKVLSDIHNLPTLASSIDLPKDWLLYLNAANVSEQEYWQNRIEKCKPDWIDTHKVDQVLCHNDLALEHVALTNPVVVFDWEYASLGNRYFDLASCALINKMDYHDISMLQHYYAEFSNLSEHEVFEHCQTQFPIVQLTYDLWQAAAATVTHDSVSS</sequence>
<dbReference type="OrthoDB" id="179763at2"/>
<dbReference type="InterPro" id="IPR052077">
    <property type="entry name" value="CcrZ_PhaseVar_Mediator"/>
</dbReference>
<dbReference type="AlphaFoldDB" id="K6Y762"/>
<dbReference type="Proteomes" id="UP000006334">
    <property type="component" value="Unassembled WGS sequence"/>
</dbReference>
<protein>
    <recommendedName>
        <fullName evidence="1">Aminoglycoside phosphotransferase domain-containing protein</fullName>
    </recommendedName>
</protein>
<dbReference type="PANTHER" id="PTHR40086">
    <property type="entry name" value="PHOSPHOTRANSFERASE YTMP-RELATED"/>
    <property type="match status" value="1"/>
</dbReference>
<proteinExistence type="predicted"/>
<dbReference type="RefSeq" id="WP_008843873.1">
    <property type="nucleotide sequence ID" value="NZ_BAEN01000032.1"/>
</dbReference>
<accession>K6Y762</accession>